<keyword evidence="6 7" id="KW-0472">Membrane</keyword>
<keyword evidence="2 7" id="KW-0813">Transport</keyword>
<dbReference type="Proteomes" id="UP000266178">
    <property type="component" value="Unassembled WGS sequence"/>
</dbReference>
<organism evidence="9 10">
    <name type="scientific">Meiothermus granaticius NBRC 107808</name>
    <dbReference type="NCBI Taxonomy" id="1227551"/>
    <lineage>
        <taxon>Bacteria</taxon>
        <taxon>Thermotogati</taxon>
        <taxon>Deinococcota</taxon>
        <taxon>Deinococci</taxon>
        <taxon>Thermales</taxon>
        <taxon>Thermaceae</taxon>
        <taxon>Meiothermus</taxon>
    </lineage>
</organism>
<reference evidence="9 10" key="1">
    <citation type="submission" date="2018-08" db="EMBL/GenBank/DDBJ databases">
        <title>Meiothermus granaticius genome AF-68 sequencing project.</title>
        <authorList>
            <person name="Da Costa M.S."/>
            <person name="Albuquerque L."/>
            <person name="Raposo P."/>
            <person name="Froufe H.J.C."/>
            <person name="Barroso C.S."/>
            <person name="Egas C."/>
        </authorList>
    </citation>
    <scope>NUCLEOTIDE SEQUENCE [LARGE SCALE GENOMIC DNA]</scope>
    <source>
        <strain evidence="9 10">AF-68</strain>
    </source>
</reference>
<evidence type="ECO:0000256" key="2">
    <source>
        <dbReference type="ARBA" id="ARBA00022448"/>
    </source>
</evidence>
<evidence type="ECO:0000256" key="3">
    <source>
        <dbReference type="ARBA" id="ARBA00022475"/>
    </source>
</evidence>
<keyword evidence="4 7" id="KW-0812">Transmembrane</keyword>
<comment type="similarity">
    <text evidence="7">Belongs to the binding-protein-dependent transport system permease family.</text>
</comment>
<feature type="transmembrane region" description="Helical" evidence="7">
    <location>
        <begin position="134"/>
        <end position="155"/>
    </location>
</feature>
<dbReference type="GO" id="GO:0005886">
    <property type="term" value="C:plasma membrane"/>
    <property type="evidence" value="ECO:0007669"/>
    <property type="project" value="UniProtKB-SubCell"/>
</dbReference>
<dbReference type="Gene3D" id="1.10.3720.10">
    <property type="entry name" value="MetI-like"/>
    <property type="match status" value="1"/>
</dbReference>
<proteinExistence type="inferred from homology"/>
<dbReference type="EMBL" id="QWLB01000019">
    <property type="protein sequence ID" value="RIH92487.1"/>
    <property type="molecule type" value="Genomic_DNA"/>
</dbReference>
<dbReference type="GO" id="GO:0055085">
    <property type="term" value="P:transmembrane transport"/>
    <property type="evidence" value="ECO:0007669"/>
    <property type="project" value="InterPro"/>
</dbReference>
<keyword evidence="3" id="KW-1003">Cell membrane</keyword>
<dbReference type="InterPro" id="IPR000515">
    <property type="entry name" value="MetI-like"/>
</dbReference>
<dbReference type="RefSeq" id="WP_119357134.1">
    <property type="nucleotide sequence ID" value="NZ_BJXM01000009.1"/>
</dbReference>
<comment type="caution">
    <text evidence="9">The sequence shown here is derived from an EMBL/GenBank/DDBJ whole genome shotgun (WGS) entry which is preliminary data.</text>
</comment>
<name>A0A399F722_9DEIN</name>
<dbReference type="CDD" id="cd06261">
    <property type="entry name" value="TM_PBP2"/>
    <property type="match status" value="1"/>
</dbReference>
<dbReference type="PANTHER" id="PTHR43744:SF12">
    <property type="entry name" value="ABC TRANSPORTER PERMEASE PROTEIN MG189-RELATED"/>
    <property type="match status" value="1"/>
</dbReference>
<dbReference type="SUPFAM" id="SSF161098">
    <property type="entry name" value="MetI-like"/>
    <property type="match status" value="1"/>
</dbReference>
<evidence type="ECO:0000256" key="7">
    <source>
        <dbReference type="RuleBase" id="RU363032"/>
    </source>
</evidence>
<gene>
    <name evidence="9" type="primary">araQ_8</name>
    <name evidence="9" type="ORF">Mgrana_01647</name>
</gene>
<dbReference type="Pfam" id="PF00528">
    <property type="entry name" value="BPD_transp_1"/>
    <property type="match status" value="1"/>
</dbReference>
<protein>
    <submittedName>
        <fullName evidence="9">L-arabinose transport system permease protein AraQ</fullName>
    </submittedName>
</protein>
<evidence type="ECO:0000256" key="4">
    <source>
        <dbReference type="ARBA" id="ARBA00022692"/>
    </source>
</evidence>
<feature type="transmembrane region" description="Helical" evidence="7">
    <location>
        <begin position="7"/>
        <end position="29"/>
    </location>
</feature>
<feature type="transmembrane region" description="Helical" evidence="7">
    <location>
        <begin position="101"/>
        <end position="122"/>
    </location>
</feature>
<dbReference type="InterPro" id="IPR035906">
    <property type="entry name" value="MetI-like_sf"/>
</dbReference>
<evidence type="ECO:0000256" key="1">
    <source>
        <dbReference type="ARBA" id="ARBA00004651"/>
    </source>
</evidence>
<evidence type="ECO:0000313" key="10">
    <source>
        <dbReference type="Proteomes" id="UP000266178"/>
    </source>
</evidence>
<keyword evidence="10" id="KW-1185">Reference proteome</keyword>
<dbReference type="AlphaFoldDB" id="A0A399F722"/>
<dbReference type="PANTHER" id="PTHR43744">
    <property type="entry name" value="ABC TRANSPORTER PERMEASE PROTEIN MG189-RELATED-RELATED"/>
    <property type="match status" value="1"/>
</dbReference>
<feature type="transmembrane region" description="Helical" evidence="7">
    <location>
        <begin position="65"/>
        <end position="89"/>
    </location>
</feature>
<accession>A0A399F722</accession>
<feature type="domain" description="ABC transmembrane type-1" evidence="8">
    <location>
        <begin position="66"/>
        <end position="255"/>
    </location>
</feature>
<evidence type="ECO:0000256" key="6">
    <source>
        <dbReference type="ARBA" id="ARBA00023136"/>
    </source>
</evidence>
<evidence type="ECO:0000256" key="5">
    <source>
        <dbReference type="ARBA" id="ARBA00022989"/>
    </source>
</evidence>
<sequence length="270" mass="30274">MNRFYTALAYILLALGGVVMVFPFVWMLLTSLKPFGELFNLEVWPRDPTLDNYREVLTRTDFPRWFLNSLGIAGITTATVLFFDSLVGYTLAKLRFPGKEIVFVLILSTLMVPTEMLVIPWYVMSVGYGWVDTYWGLLFPGLISAFGVFLMRQFFQSLPSELMDAGRIDGLSEFGVFWRVAFPLVRPGLAALGIFTFLGNWNAFLWPLVITQSPAMRTLPVGVALFSGEANTAWHLIMTASSLAVLPVLLVFLFFQKQIIEGVVLTGVKG</sequence>
<evidence type="ECO:0000259" key="8">
    <source>
        <dbReference type="PROSITE" id="PS50928"/>
    </source>
</evidence>
<dbReference type="OrthoDB" id="26902at2"/>
<evidence type="ECO:0000313" key="9">
    <source>
        <dbReference type="EMBL" id="RIH92487.1"/>
    </source>
</evidence>
<keyword evidence="5 7" id="KW-1133">Transmembrane helix</keyword>
<feature type="transmembrane region" description="Helical" evidence="7">
    <location>
        <begin position="233"/>
        <end position="255"/>
    </location>
</feature>
<dbReference type="PROSITE" id="PS50928">
    <property type="entry name" value="ABC_TM1"/>
    <property type="match status" value="1"/>
</dbReference>
<comment type="subcellular location">
    <subcellularLocation>
        <location evidence="1 7">Cell membrane</location>
        <topology evidence="1 7">Multi-pass membrane protein</topology>
    </subcellularLocation>
</comment>